<proteinExistence type="predicted"/>
<organism evidence="1 2">
    <name type="scientific">Pistacia atlantica</name>
    <dbReference type="NCBI Taxonomy" id="434234"/>
    <lineage>
        <taxon>Eukaryota</taxon>
        <taxon>Viridiplantae</taxon>
        <taxon>Streptophyta</taxon>
        <taxon>Embryophyta</taxon>
        <taxon>Tracheophyta</taxon>
        <taxon>Spermatophyta</taxon>
        <taxon>Magnoliopsida</taxon>
        <taxon>eudicotyledons</taxon>
        <taxon>Gunneridae</taxon>
        <taxon>Pentapetalae</taxon>
        <taxon>rosids</taxon>
        <taxon>malvids</taxon>
        <taxon>Sapindales</taxon>
        <taxon>Anacardiaceae</taxon>
        <taxon>Pistacia</taxon>
    </lineage>
</organism>
<reference evidence="2" key="1">
    <citation type="journal article" date="2023" name="G3 (Bethesda)">
        <title>Genome assembly and association tests identify interacting loci associated with vigor, precocity, and sex in interspecific pistachio rootstocks.</title>
        <authorList>
            <person name="Palmer W."/>
            <person name="Jacygrad E."/>
            <person name="Sagayaradj S."/>
            <person name="Cavanaugh K."/>
            <person name="Han R."/>
            <person name="Bertier L."/>
            <person name="Beede B."/>
            <person name="Kafkas S."/>
            <person name="Golino D."/>
            <person name="Preece J."/>
            <person name="Michelmore R."/>
        </authorList>
    </citation>
    <scope>NUCLEOTIDE SEQUENCE [LARGE SCALE GENOMIC DNA]</scope>
</reference>
<keyword evidence="2" id="KW-1185">Reference proteome</keyword>
<protein>
    <submittedName>
        <fullName evidence="1">Uncharacterized protein</fullName>
    </submittedName>
</protein>
<evidence type="ECO:0000313" key="2">
    <source>
        <dbReference type="Proteomes" id="UP001164250"/>
    </source>
</evidence>
<evidence type="ECO:0000313" key="1">
    <source>
        <dbReference type="EMBL" id="KAJ0102616.1"/>
    </source>
</evidence>
<dbReference type="EMBL" id="CM047899">
    <property type="protein sequence ID" value="KAJ0102616.1"/>
    <property type="molecule type" value="Genomic_DNA"/>
</dbReference>
<sequence>MLCWGNMAEVLSNARTVMQEKQVEHWKNSEVLYKMTFDLQKEPSANSKDFVEQLWQ</sequence>
<comment type="caution">
    <text evidence="1">The sequence shown here is derived from an EMBL/GenBank/DDBJ whole genome shotgun (WGS) entry which is preliminary data.</text>
</comment>
<gene>
    <name evidence="1" type="ORF">Patl1_03832</name>
</gene>
<accession>A0ACC1BUG9</accession>
<dbReference type="Proteomes" id="UP001164250">
    <property type="component" value="Chromosome 3"/>
</dbReference>
<name>A0ACC1BUG9_9ROSI</name>